<dbReference type="Gene3D" id="2.60.40.2440">
    <property type="entry name" value="Carbohydrate binding type-21 domain"/>
    <property type="match status" value="1"/>
</dbReference>
<feature type="compositionally biased region" description="Polar residues" evidence="1">
    <location>
        <begin position="68"/>
        <end position="77"/>
    </location>
</feature>
<feature type="compositionally biased region" description="Low complexity" evidence="1">
    <location>
        <begin position="792"/>
        <end position="805"/>
    </location>
</feature>
<dbReference type="PROSITE" id="PS51159">
    <property type="entry name" value="CBM21"/>
    <property type="match status" value="1"/>
</dbReference>
<dbReference type="Pfam" id="PF03370">
    <property type="entry name" value="CBM_21"/>
    <property type="match status" value="1"/>
</dbReference>
<dbReference type="PANTHER" id="PTHR12307:SF36">
    <property type="entry name" value="GLYCOGEN-BINDING SUBUNIT 76A"/>
    <property type="match status" value="1"/>
</dbReference>
<evidence type="ECO:0000256" key="1">
    <source>
        <dbReference type="SAM" id="MobiDB-lite"/>
    </source>
</evidence>
<dbReference type="InterPro" id="IPR005036">
    <property type="entry name" value="CBM21_dom"/>
</dbReference>
<dbReference type="InterPro" id="IPR050782">
    <property type="entry name" value="PP1_regulatory_subunit_3"/>
</dbReference>
<feature type="region of interest" description="Disordered" evidence="1">
    <location>
        <begin position="151"/>
        <end position="177"/>
    </location>
</feature>
<keyword evidence="4" id="KW-1185">Reference proteome</keyword>
<sequence>MPYTPPSHRSPASSAPSSPSQSRRPSIHQPHNGGGPMSPTSSTKPNLPRSASYLMKHRRTPSAPAPQHFNNELSPSATVEDLKTMALNSIVRQSPPPITGERPGMPAGAVISPPDSASEDEGASQLEIKKEESQRGRTIENLKELKDAISQIPVHRSCSPNNRTDAPEPVIVEKKDKVKPDAGDLLVLPSQAKAIADMQQKQEQANGTNNSRRFSHARSATESHIVLSKSMGSSLTASEEDTDEERQRKPPMVRKKSGELVRPALRPPSRRRPSSMPGTPTFKAVHFDSHLEHVRHFLQVDRPLAVSAGSSPVDNYDSDTEYPFNGNDQSTSARQPPFEWELVQSNFPADTPARRSLPVRLERVWLSSDQKCLIGSVAVVNLAFHKSVTCRFTLDYWKTTSEVSAEYMSEIVPADSPLGQDRFNFTIKLSDMANLESKTLYFCIRYNVNGQEHWDSNNGINFQIDFRKKALPMNGKKGVIGAASRPANGLPKSNRRPNQSSAAPKPKFAPIGADDFGGKSKLSFDTSLDDYLGDDSLPSGLRLRGVKSTTSIPSDNLPSRLSAPSGQAFANRYDFGASLATAIQTAKDNGFKKDDGLYMKSSRKPAAANSSMQRKAHPTLTTPAAAAPAPAPAVAPKKASAPAPAPAPAATAAPAASTRAPAASTAKPTLNIPGVSTTGSIASSSYEELVNKYCFFGSTKQTSPQIKDGSLRNGRFDSAADLPQLASNSSSNNSSYEGSPVHNNFYGMGSTAQHHSLHPRDPNPYFSHGSFMSYGGGSPAESPLKMGFQSQTNNNSGNPSGNNGSRTGGPGTNSFGSGYGTGPSYGSNSTGTSSNEYPYHHSTMSYADRFPFYTNNYNYGGAEAHAATAIRG</sequence>
<dbReference type="PANTHER" id="PTHR12307">
    <property type="entry name" value="PROTEIN PHOSPHATASE 1 REGULATORY SUBUNIT"/>
    <property type="match status" value="1"/>
</dbReference>
<feature type="domain" description="CBM21" evidence="2">
    <location>
        <begin position="351"/>
        <end position="465"/>
    </location>
</feature>
<dbReference type="EMBL" id="JAUTDP010000005">
    <property type="protein sequence ID" value="KAK3399504.1"/>
    <property type="molecule type" value="Genomic_DNA"/>
</dbReference>
<dbReference type="GO" id="GO:0000164">
    <property type="term" value="C:protein phosphatase type 1 complex"/>
    <property type="evidence" value="ECO:0007669"/>
    <property type="project" value="TreeGrafter"/>
</dbReference>
<dbReference type="Proteomes" id="UP001281003">
    <property type="component" value="Unassembled WGS sequence"/>
</dbReference>
<feature type="region of interest" description="Disordered" evidence="1">
    <location>
        <begin position="1"/>
        <end position="77"/>
    </location>
</feature>
<reference evidence="3" key="2">
    <citation type="submission" date="2023-07" db="EMBL/GenBank/DDBJ databases">
        <authorList>
            <consortium name="Lawrence Berkeley National Laboratory"/>
            <person name="Haridas S."/>
            <person name="Hensen N."/>
            <person name="Bonometti L."/>
            <person name="Westerberg I."/>
            <person name="Brannstrom I.O."/>
            <person name="Guillou S."/>
            <person name="Cros-Aarteil S."/>
            <person name="Calhoun S."/>
            <person name="Kuo A."/>
            <person name="Mondo S."/>
            <person name="Pangilinan J."/>
            <person name="Riley R."/>
            <person name="LaButti K."/>
            <person name="Andreopoulos B."/>
            <person name="Lipzen A."/>
            <person name="Chen C."/>
            <person name="Yanf M."/>
            <person name="Daum C."/>
            <person name="Ng V."/>
            <person name="Clum A."/>
            <person name="Steindorff A."/>
            <person name="Ohm R."/>
            <person name="Martin F."/>
            <person name="Silar P."/>
            <person name="Natvig D."/>
            <person name="Lalanne C."/>
            <person name="Gautier V."/>
            <person name="Ament-velasquez S.L."/>
            <person name="Kruys A."/>
            <person name="Hutchinson M.I."/>
            <person name="Powell A.J."/>
            <person name="Barry K."/>
            <person name="Miller A.N."/>
            <person name="Grigoriev I.V."/>
            <person name="Debuchy R."/>
            <person name="Gladieux P."/>
            <person name="Thoren M.H."/>
            <person name="Johannesson H."/>
        </authorList>
    </citation>
    <scope>NUCLEOTIDE SEQUENCE</scope>
    <source>
        <strain evidence="3">FGSC 1904</strain>
    </source>
</reference>
<name>A0AAE0UDJ6_SORBR</name>
<feature type="region of interest" description="Disordered" evidence="1">
    <location>
        <begin position="92"/>
        <end position="135"/>
    </location>
</feature>
<dbReference type="AlphaFoldDB" id="A0AAE0UDJ6"/>
<proteinExistence type="predicted"/>
<dbReference type="GO" id="GO:2001069">
    <property type="term" value="F:glycogen binding"/>
    <property type="evidence" value="ECO:0007669"/>
    <property type="project" value="TreeGrafter"/>
</dbReference>
<evidence type="ECO:0000259" key="2">
    <source>
        <dbReference type="PROSITE" id="PS51159"/>
    </source>
</evidence>
<evidence type="ECO:0000313" key="3">
    <source>
        <dbReference type="EMBL" id="KAK3399504.1"/>
    </source>
</evidence>
<feature type="region of interest" description="Disordered" evidence="1">
    <location>
        <begin position="196"/>
        <end position="283"/>
    </location>
</feature>
<gene>
    <name evidence="3" type="ORF">B0T20DRAFT_199643</name>
</gene>
<evidence type="ECO:0000313" key="4">
    <source>
        <dbReference type="Proteomes" id="UP001281003"/>
    </source>
</evidence>
<comment type="caution">
    <text evidence="3">The sequence shown here is derived from an EMBL/GenBank/DDBJ whole genome shotgun (WGS) entry which is preliminary data.</text>
</comment>
<feature type="region of interest" description="Disordered" evidence="1">
    <location>
        <begin position="722"/>
        <end position="832"/>
    </location>
</feature>
<feature type="region of interest" description="Disordered" evidence="1">
    <location>
        <begin position="590"/>
        <end position="678"/>
    </location>
</feature>
<dbReference type="GO" id="GO:0005979">
    <property type="term" value="P:regulation of glycogen biosynthetic process"/>
    <property type="evidence" value="ECO:0007669"/>
    <property type="project" value="TreeGrafter"/>
</dbReference>
<feature type="compositionally biased region" description="Polar residues" evidence="1">
    <location>
        <begin position="199"/>
        <end position="222"/>
    </location>
</feature>
<reference evidence="3" key="1">
    <citation type="journal article" date="2023" name="Mol. Phylogenet. Evol.">
        <title>Genome-scale phylogeny and comparative genomics of the fungal order Sordariales.</title>
        <authorList>
            <person name="Hensen N."/>
            <person name="Bonometti L."/>
            <person name="Westerberg I."/>
            <person name="Brannstrom I.O."/>
            <person name="Guillou S."/>
            <person name="Cros-Aarteil S."/>
            <person name="Calhoun S."/>
            <person name="Haridas S."/>
            <person name="Kuo A."/>
            <person name="Mondo S."/>
            <person name="Pangilinan J."/>
            <person name="Riley R."/>
            <person name="LaButti K."/>
            <person name="Andreopoulos B."/>
            <person name="Lipzen A."/>
            <person name="Chen C."/>
            <person name="Yan M."/>
            <person name="Daum C."/>
            <person name="Ng V."/>
            <person name="Clum A."/>
            <person name="Steindorff A."/>
            <person name="Ohm R.A."/>
            <person name="Martin F."/>
            <person name="Silar P."/>
            <person name="Natvig D.O."/>
            <person name="Lalanne C."/>
            <person name="Gautier V."/>
            <person name="Ament-Velasquez S.L."/>
            <person name="Kruys A."/>
            <person name="Hutchinson M.I."/>
            <person name="Powell A.J."/>
            <person name="Barry K."/>
            <person name="Miller A.N."/>
            <person name="Grigoriev I.V."/>
            <person name="Debuchy R."/>
            <person name="Gladieux P."/>
            <person name="Hiltunen Thoren M."/>
            <person name="Johannesson H."/>
        </authorList>
    </citation>
    <scope>NUCLEOTIDE SEQUENCE</scope>
    <source>
        <strain evidence="3">FGSC 1904</strain>
    </source>
</reference>
<feature type="region of interest" description="Disordered" evidence="1">
    <location>
        <begin position="481"/>
        <end position="513"/>
    </location>
</feature>
<organism evidence="3 4">
    <name type="scientific">Sordaria brevicollis</name>
    <dbReference type="NCBI Taxonomy" id="83679"/>
    <lineage>
        <taxon>Eukaryota</taxon>
        <taxon>Fungi</taxon>
        <taxon>Dikarya</taxon>
        <taxon>Ascomycota</taxon>
        <taxon>Pezizomycotina</taxon>
        <taxon>Sordariomycetes</taxon>
        <taxon>Sordariomycetidae</taxon>
        <taxon>Sordariales</taxon>
        <taxon>Sordariaceae</taxon>
        <taxon>Sordaria</taxon>
    </lineage>
</organism>
<feature type="compositionally biased region" description="Low complexity" evidence="1">
    <location>
        <begin position="1"/>
        <end position="30"/>
    </location>
</feature>
<dbReference type="InterPro" id="IPR038175">
    <property type="entry name" value="CBM21_dom_sf"/>
</dbReference>
<accession>A0AAE0UDJ6</accession>
<feature type="compositionally biased region" description="Gly residues" evidence="1">
    <location>
        <begin position="806"/>
        <end position="823"/>
    </location>
</feature>
<protein>
    <submittedName>
        <fullName evidence="3">Phosphatase regulatory subunit-domain-containing protein</fullName>
    </submittedName>
</protein>
<dbReference type="GO" id="GO:0008157">
    <property type="term" value="F:protein phosphatase 1 binding"/>
    <property type="evidence" value="ECO:0007669"/>
    <property type="project" value="TreeGrafter"/>
</dbReference>
<feature type="compositionally biased region" description="Low complexity" evidence="1">
    <location>
        <begin position="618"/>
        <end position="669"/>
    </location>
</feature>